<dbReference type="RefSeq" id="WP_377187096.1">
    <property type="nucleotide sequence ID" value="NZ_JBHUPD010000003.1"/>
</dbReference>
<proteinExistence type="predicted"/>
<dbReference type="InterPro" id="IPR018721">
    <property type="entry name" value="DUF2252"/>
</dbReference>
<evidence type="ECO:0000313" key="1">
    <source>
        <dbReference type="EMBL" id="MFD2873750.1"/>
    </source>
</evidence>
<gene>
    <name evidence="1" type="ORF">ACFS5N_14795</name>
</gene>
<name>A0ABW5YEM5_9SPHI</name>
<organism evidence="1 2">
    <name type="scientific">Mucilaginibacter ximonensis</name>
    <dbReference type="NCBI Taxonomy" id="538021"/>
    <lineage>
        <taxon>Bacteria</taxon>
        <taxon>Pseudomonadati</taxon>
        <taxon>Bacteroidota</taxon>
        <taxon>Sphingobacteriia</taxon>
        <taxon>Sphingobacteriales</taxon>
        <taxon>Sphingobacteriaceae</taxon>
        <taxon>Mucilaginibacter</taxon>
    </lineage>
</organism>
<comment type="caution">
    <text evidence="1">The sequence shown here is derived from an EMBL/GenBank/DDBJ whole genome shotgun (WGS) entry which is preliminary data.</text>
</comment>
<sequence>MDTLAERLQKFNEPLLPDKVKRKYDAMAENAFRFFRGTCHLFYEDLAAAAPLPLSPLAWICGDLHLENFGSYRGDDHLVYFDLNDFDEAVLAPVSWELVRLVTSICVAFDTLGIDKEITQRMVTLYLGSYAKTLTAGKARAIEPRTAKGIVCDFLKSAAATGYKELLKKRTISKKKTLLLSLEDERHFKLDKILRKELKAHMQNWINHSNDGPYHYQVKSVIFRLAGTGSIGVQRYLFLLKSTHTKNEYLLLDMKECRPSSLSPYLPTQQLNWDNEAARVTKIQQRMQYAPVALLSTSEFRGRPFLIQELQPVKDSFKFKSLKKDYRNMYQVIDDMGMLTASAQLRSGGMQGSSTIDDLIAFGADCGWQQAVIDYAFSYCEQVKKYYHEFCNIKNKLSMKNQSAS</sequence>
<keyword evidence="2" id="KW-1185">Reference proteome</keyword>
<accession>A0ABW5YEM5</accession>
<dbReference type="PANTHER" id="PTHR39441:SF1">
    <property type="entry name" value="DUF2252 DOMAIN-CONTAINING PROTEIN"/>
    <property type="match status" value="1"/>
</dbReference>
<dbReference type="PANTHER" id="PTHR39441">
    <property type="entry name" value="DUF2252 DOMAIN-CONTAINING PROTEIN"/>
    <property type="match status" value="1"/>
</dbReference>
<reference evidence="2" key="1">
    <citation type="journal article" date="2019" name="Int. J. Syst. Evol. Microbiol.">
        <title>The Global Catalogue of Microorganisms (GCM) 10K type strain sequencing project: providing services to taxonomists for standard genome sequencing and annotation.</title>
        <authorList>
            <consortium name="The Broad Institute Genomics Platform"/>
            <consortium name="The Broad Institute Genome Sequencing Center for Infectious Disease"/>
            <person name="Wu L."/>
            <person name="Ma J."/>
        </authorList>
    </citation>
    <scope>NUCLEOTIDE SEQUENCE [LARGE SCALE GENOMIC DNA]</scope>
    <source>
        <strain evidence="2">KCTC 22437</strain>
    </source>
</reference>
<evidence type="ECO:0000313" key="2">
    <source>
        <dbReference type="Proteomes" id="UP001597557"/>
    </source>
</evidence>
<dbReference type="EMBL" id="JBHUPD010000003">
    <property type="protein sequence ID" value="MFD2873750.1"/>
    <property type="molecule type" value="Genomic_DNA"/>
</dbReference>
<dbReference type="Pfam" id="PF10009">
    <property type="entry name" value="DUF2252"/>
    <property type="match status" value="1"/>
</dbReference>
<dbReference type="Proteomes" id="UP001597557">
    <property type="component" value="Unassembled WGS sequence"/>
</dbReference>
<protein>
    <submittedName>
        <fullName evidence="1">DUF2252 domain-containing protein</fullName>
    </submittedName>
</protein>